<comment type="caution">
    <text evidence="2">The sequence shown here is derived from an EMBL/GenBank/DDBJ whole genome shotgun (WGS) entry which is preliminary data.</text>
</comment>
<evidence type="ECO:0000313" key="2">
    <source>
        <dbReference type="EMBL" id="KKE85615.1"/>
    </source>
</evidence>
<dbReference type="PATRIC" id="fig|1129367.4.peg.301"/>
<accession>A0A0F6AHB1</accession>
<keyword evidence="1" id="KW-0472">Membrane</keyword>
<name>A0A0F6AHB1_9GAMM</name>
<dbReference type="Proteomes" id="UP000033434">
    <property type="component" value="Unassembled WGS sequence"/>
</dbReference>
<keyword evidence="1" id="KW-0812">Transmembrane</keyword>
<evidence type="ECO:0008006" key="4">
    <source>
        <dbReference type="Google" id="ProtNLM"/>
    </source>
</evidence>
<evidence type="ECO:0000256" key="1">
    <source>
        <dbReference type="SAM" id="Phobius"/>
    </source>
</evidence>
<organism evidence="2 3">
    <name type="scientific">Pseudoalteromonas luteoviolacea S4054</name>
    <dbReference type="NCBI Taxonomy" id="1129367"/>
    <lineage>
        <taxon>Bacteria</taxon>
        <taxon>Pseudomonadati</taxon>
        <taxon>Pseudomonadota</taxon>
        <taxon>Gammaproteobacteria</taxon>
        <taxon>Alteromonadales</taxon>
        <taxon>Pseudoalteromonadaceae</taxon>
        <taxon>Pseudoalteromonas</taxon>
    </lineage>
</organism>
<keyword evidence="1" id="KW-1133">Transmembrane helix</keyword>
<dbReference type="AlphaFoldDB" id="A0A0F6AHB1"/>
<proteinExistence type="predicted"/>
<sequence>MILIAPDLSNPIGIYLFGVFCLIIFVMCVTSGKVRNYLGRLVGLIVFGLSIWYFFGQLGNGDFILGKRSEPSMLNSILFFFAFGLPGILFAVKGQFSNIK</sequence>
<evidence type="ECO:0000313" key="3">
    <source>
        <dbReference type="Proteomes" id="UP000033434"/>
    </source>
</evidence>
<feature type="transmembrane region" description="Helical" evidence="1">
    <location>
        <begin position="12"/>
        <end position="30"/>
    </location>
</feature>
<gene>
    <name evidence="2" type="ORF">N479_25460</name>
</gene>
<dbReference type="EMBL" id="AUXW01000022">
    <property type="protein sequence ID" value="KKE85615.1"/>
    <property type="molecule type" value="Genomic_DNA"/>
</dbReference>
<protein>
    <recommendedName>
        <fullName evidence="4">Transmembrane protein</fullName>
    </recommendedName>
</protein>
<reference evidence="2 3" key="1">
    <citation type="journal article" date="2015" name="BMC Genomics">
        <title>Genome mining reveals unlocked bioactive potential of marine Gram-negative bacteria.</title>
        <authorList>
            <person name="Machado H."/>
            <person name="Sonnenschein E.C."/>
            <person name="Melchiorsen J."/>
            <person name="Gram L."/>
        </authorList>
    </citation>
    <scope>NUCLEOTIDE SEQUENCE [LARGE SCALE GENOMIC DNA]</scope>
    <source>
        <strain evidence="2 3">S4054</strain>
    </source>
</reference>
<feature type="transmembrane region" description="Helical" evidence="1">
    <location>
        <begin position="37"/>
        <end position="55"/>
    </location>
</feature>
<feature type="transmembrane region" description="Helical" evidence="1">
    <location>
        <begin position="75"/>
        <end position="92"/>
    </location>
</feature>